<dbReference type="EMBL" id="JACRUO010000002">
    <property type="protein sequence ID" value="MBD3690118.1"/>
    <property type="molecule type" value="Genomic_DNA"/>
</dbReference>
<dbReference type="RefSeq" id="WP_191072212.1">
    <property type="nucleotide sequence ID" value="NZ_CP060506.1"/>
</dbReference>
<proteinExistence type="predicted"/>
<protein>
    <submittedName>
        <fullName evidence="1">Uncharacterized protein</fullName>
    </submittedName>
</protein>
<sequence length="204" mass="21670">MNRKRMLIAAVAVVAAAAIAVTVWLVLSRDPRAGVHEKASGPVVTSTVGPNASMPAMKAGSEGCAAMDGVLSHLLASTPEGRAFTEKASTRLAATGGSVDDDSSATQWIAFLRVLAAHRAELADAAGHEETARGVLGDLDTVVDVQPKLLDGTIAEFDDPEEAMRRIQAGEDVEERQEYRDASKRVSDALDRLSWCMPTWPVVF</sequence>
<reference evidence="1 2" key="1">
    <citation type="submission" date="2020-08" db="EMBL/GenBank/DDBJ databases">
        <title>Winkia gen. nov., sp. nov., isolated from faeces of the Anser albifrons in China.</title>
        <authorList>
            <person name="Liu Q."/>
        </authorList>
    </citation>
    <scope>NUCLEOTIDE SEQUENCE [LARGE SCALE GENOMIC DNA]</scope>
    <source>
        <strain evidence="1 2">C62</strain>
    </source>
</reference>
<gene>
    <name evidence="1" type="ORF">H8R10_07755</name>
</gene>
<keyword evidence="2" id="KW-1185">Reference proteome</keyword>
<organism evidence="1 2">
    <name type="scientific">Nanchangia anserum</name>
    <dbReference type="NCBI Taxonomy" id="2692125"/>
    <lineage>
        <taxon>Bacteria</taxon>
        <taxon>Bacillati</taxon>
        <taxon>Actinomycetota</taxon>
        <taxon>Actinomycetes</taxon>
        <taxon>Actinomycetales</taxon>
        <taxon>Actinomycetaceae</taxon>
        <taxon>Nanchangia</taxon>
    </lineage>
</organism>
<accession>A0A8I0GC93</accession>
<name>A0A8I0GC93_9ACTO</name>
<comment type="caution">
    <text evidence="1">The sequence shown here is derived from an EMBL/GenBank/DDBJ whole genome shotgun (WGS) entry which is preliminary data.</text>
</comment>
<dbReference type="Proteomes" id="UP000627538">
    <property type="component" value="Unassembled WGS sequence"/>
</dbReference>
<evidence type="ECO:0000313" key="2">
    <source>
        <dbReference type="Proteomes" id="UP000627538"/>
    </source>
</evidence>
<evidence type="ECO:0000313" key="1">
    <source>
        <dbReference type="EMBL" id="MBD3690118.1"/>
    </source>
</evidence>
<dbReference type="AlphaFoldDB" id="A0A8I0GC93"/>